<sequence>MQAATAPGSDHVPADFLDIAYTRYLRNIYHNFRRKGSTTSEVPPKQSFFIRRAIGKVFGFTVRMPAERVSQALH</sequence>
<proteinExistence type="predicted"/>
<keyword evidence="2" id="KW-1185">Reference proteome</keyword>
<gene>
    <name evidence="1" type="ORF">SVUK_LOCUS5674</name>
</gene>
<accession>A0A3P7ILG8</accession>
<organism evidence="1 2">
    <name type="scientific">Strongylus vulgaris</name>
    <name type="common">Blood worm</name>
    <dbReference type="NCBI Taxonomy" id="40348"/>
    <lineage>
        <taxon>Eukaryota</taxon>
        <taxon>Metazoa</taxon>
        <taxon>Ecdysozoa</taxon>
        <taxon>Nematoda</taxon>
        <taxon>Chromadorea</taxon>
        <taxon>Rhabditida</taxon>
        <taxon>Rhabditina</taxon>
        <taxon>Rhabditomorpha</taxon>
        <taxon>Strongyloidea</taxon>
        <taxon>Strongylidae</taxon>
        <taxon>Strongylus</taxon>
    </lineage>
</organism>
<evidence type="ECO:0000313" key="1">
    <source>
        <dbReference type="EMBL" id="VDM70676.1"/>
    </source>
</evidence>
<protein>
    <submittedName>
        <fullName evidence="1">Uncharacterized protein</fullName>
    </submittedName>
</protein>
<reference evidence="1 2" key="1">
    <citation type="submission" date="2018-11" db="EMBL/GenBank/DDBJ databases">
        <authorList>
            <consortium name="Pathogen Informatics"/>
        </authorList>
    </citation>
    <scope>NUCLEOTIDE SEQUENCE [LARGE SCALE GENOMIC DNA]</scope>
</reference>
<name>A0A3P7ILG8_STRVU</name>
<dbReference type="AlphaFoldDB" id="A0A3P7ILG8"/>
<dbReference type="Proteomes" id="UP000270094">
    <property type="component" value="Unassembled WGS sequence"/>
</dbReference>
<evidence type="ECO:0000313" key="2">
    <source>
        <dbReference type="Proteomes" id="UP000270094"/>
    </source>
</evidence>
<dbReference type="EMBL" id="UYYB01017108">
    <property type="protein sequence ID" value="VDM70676.1"/>
    <property type="molecule type" value="Genomic_DNA"/>
</dbReference>